<feature type="compositionally biased region" description="Basic and acidic residues" evidence="1">
    <location>
        <begin position="223"/>
        <end position="234"/>
    </location>
</feature>
<evidence type="ECO:0000256" key="2">
    <source>
        <dbReference type="SAM" id="SignalP"/>
    </source>
</evidence>
<keyword evidence="5" id="KW-1185">Reference proteome</keyword>
<evidence type="ECO:0000313" key="5">
    <source>
        <dbReference type="Proteomes" id="UP001153076"/>
    </source>
</evidence>
<evidence type="ECO:0000256" key="1">
    <source>
        <dbReference type="SAM" id="MobiDB-lite"/>
    </source>
</evidence>
<feature type="region of interest" description="Disordered" evidence="1">
    <location>
        <begin position="121"/>
        <end position="189"/>
    </location>
</feature>
<evidence type="ECO:0000313" key="3">
    <source>
        <dbReference type="EMBL" id="KAJ8434789.1"/>
    </source>
</evidence>
<evidence type="ECO:0000313" key="4">
    <source>
        <dbReference type="EMBL" id="KAJ8444108.1"/>
    </source>
</evidence>
<sequence>MGSARLIMLAVAVAVAVAVVTVEGNYSIVSGGQRAAKGDASGVRASGGELRQEAMEKAGTVGGWVKDKVKKGLGFNQQQQQPQRFKPAAVAAEEGAMEYATDTAGEAKETAQEITKEAVEKAQDVKDKAQQQAPEASEKAEEVKEKAQKQMKAAVQKAKEAQETMAQKVQEAKKAASQKAKDAKDEASRWAKMVAEEGAEVGEKSGWAKEKIKGGYEATKKKASDALHGAKEKIVGSPQCDEL</sequence>
<organism evidence="3 5">
    <name type="scientific">Carnegiea gigantea</name>
    <dbReference type="NCBI Taxonomy" id="171969"/>
    <lineage>
        <taxon>Eukaryota</taxon>
        <taxon>Viridiplantae</taxon>
        <taxon>Streptophyta</taxon>
        <taxon>Embryophyta</taxon>
        <taxon>Tracheophyta</taxon>
        <taxon>Spermatophyta</taxon>
        <taxon>Magnoliopsida</taxon>
        <taxon>eudicotyledons</taxon>
        <taxon>Gunneridae</taxon>
        <taxon>Pentapetalae</taxon>
        <taxon>Caryophyllales</taxon>
        <taxon>Cactineae</taxon>
        <taxon>Cactaceae</taxon>
        <taxon>Cactoideae</taxon>
        <taxon>Echinocereeae</taxon>
        <taxon>Carnegiea</taxon>
    </lineage>
</organism>
<dbReference type="EMBL" id="JAKOGI010000107">
    <property type="protein sequence ID" value="KAJ8444108.1"/>
    <property type="molecule type" value="Genomic_DNA"/>
</dbReference>
<evidence type="ECO:0008006" key="6">
    <source>
        <dbReference type="Google" id="ProtNLM"/>
    </source>
</evidence>
<accession>A0A9Q1QAS9</accession>
<feature type="compositionally biased region" description="Basic and acidic residues" evidence="1">
    <location>
        <begin position="136"/>
        <end position="148"/>
    </location>
</feature>
<name>A0A9Q1QAS9_9CARY</name>
<comment type="caution">
    <text evidence="3">The sequence shown here is derived from an EMBL/GenBank/DDBJ whole genome shotgun (WGS) entry which is preliminary data.</text>
</comment>
<feature type="chain" id="PRO_5040654183" description="Late embryogenesis abundant protein" evidence="2">
    <location>
        <begin position="25"/>
        <end position="243"/>
    </location>
</feature>
<gene>
    <name evidence="4" type="ORF">Cgig2_025109</name>
    <name evidence="3" type="ORF">Cgig2_033739</name>
</gene>
<dbReference type="EMBL" id="JAKOGI010000450">
    <property type="protein sequence ID" value="KAJ8434789.1"/>
    <property type="molecule type" value="Genomic_DNA"/>
</dbReference>
<dbReference type="PANTHER" id="PTHR47372">
    <property type="entry name" value="DAUER UP-REGULATED-RELATED"/>
    <property type="match status" value="1"/>
</dbReference>
<feature type="compositionally biased region" description="Basic and acidic residues" evidence="1">
    <location>
        <begin position="170"/>
        <end position="189"/>
    </location>
</feature>
<reference evidence="3" key="1">
    <citation type="submission" date="2022-04" db="EMBL/GenBank/DDBJ databases">
        <title>Carnegiea gigantea Genome sequencing and assembly v2.</title>
        <authorList>
            <person name="Copetti D."/>
            <person name="Sanderson M.J."/>
            <person name="Burquez A."/>
            <person name="Wojciechowski M.F."/>
        </authorList>
    </citation>
    <scope>NUCLEOTIDE SEQUENCE</scope>
    <source>
        <strain evidence="3">SGP5-SGP5p</strain>
        <tissue evidence="3">Aerial part</tissue>
    </source>
</reference>
<dbReference type="PANTHER" id="PTHR47372:SF5">
    <property type="entry name" value="LATE EMBRYOGENESIS ABUNDANT PROTEIN (LEA) FAMILY PROTEIN"/>
    <property type="match status" value="1"/>
</dbReference>
<keyword evidence="2" id="KW-0732">Signal</keyword>
<proteinExistence type="predicted"/>
<protein>
    <recommendedName>
        <fullName evidence="6">Late embryogenesis abundant protein</fullName>
    </recommendedName>
</protein>
<feature type="signal peptide" evidence="2">
    <location>
        <begin position="1"/>
        <end position="24"/>
    </location>
</feature>
<feature type="region of interest" description="Disordered" evidence="1">
    <location>
        <begin position="223"/>
        <end position="243"/>
    </location>
</feature>
<dbReference type="Proteomes" id="UP001153076">
    <property type="component" value="Unassembled WGS sequence"/>
</dbReference>
<dbReference type="AlphaFoldDB" id="A0A9Q1QAS9"/>
<dbReference type="OrthoDB" id="1752233at2759"/>